<keyword evidence="1" id="KW-1133">Transmembrane helix</keyword>
<comment type="caution">
    <text evidence="4">The sequence shown here is derived from an EMBL/GenBank/DDBJ whole genome shotgun (WGS) entry which is preliminary data.</text>
</comment>
<keyword evidence="1" id="KW-0812">Transmembrane</keyword>
<dbReference type="Pfam" id="PF16220">
    <property type="entry name" value="DUF4880"/>
    <property type="match status" value="1"/>
</dbReference>
<evidence type="ECO:0000259" key="3">
    <source>
        <dbReference type="Pfam" id="PF16220"/>
    </source>
</evidence>
<dbReference type="InterPro" id="IPR012373">
    <property type="entry name" value="Ferrdict_sens_TM"/>
</dbReference>
<dbReference type="Pfam" id="PF04773">
    <property type="entry name" value="FecR"/>
    <property type="match status" value="1"/>
</dbReference>
<protein>
    <submittedName>
        <fullName evidence="4">Protein FecR</fullName>
    </submittedName>
</protein>
<sequence length="341" mass="36644">MSLSPDAGPIALRRKAFMTVIDDPVRQQASREATQWLILLQEEPDDPEVRAGFEAWLGKTPVNRKAWAQTQTAMGLVSCLSPDNTGNWQQKKHNVVPLPLRHRFSSRATRAGFALALVACLALFFAGPDFMLHMQADAITGTAETRVLPLSDGSSITLAPGSAVSINTQGIHRSVTLLAGEALFSIVHDPARPFMVKAGGFTTTDIGTVFDVQWAQGAVNVAVRTGRVRVNGGAIPAQGRELGTGQALTASATEIYNNNLPAEQVGSWADGLLVANDEPLGEVVAKLKPYLHGMVIVSPHLASQRVSGVYSLSNPARALEAIAQARQRTVRRYSPWVTVLR</sequence>
<feature type="domain" description="FecR protein" evidence="2">
    <location>
        <begin position="139"/>
        <end position="229"/>
    </location>
</feature>
<name>A0A1A0CE95_ACEPA</name>
<proteinExistence type="predicted"/>
<dbReference type="PIRSF" id="PIRSF018266">
    <property type="entry name" value="FecR"/>
    <property type="match status" value="1"/>
</dbReference>
<feature type="transmembrane region" description="Helical" evidence="1">
    <location>
        <begin position="108"/>
        <end position="127"/>
    </location>
</feature>
<dbReference type="AlphaFoldDB" id="A0A1A0CE95"/>
<keyword evidence="1" id="KW-0472">Membrane</keyword>
<evidence type="ECO:0000313" key="5">
    <source>
        <dbReference type="Proteomes" id="UP000093796"/>
    </source>
</evidence>
<reference evidence="4 5" key="1">
    <citation type="submission" date="2016-05" db="EMBL/GenBank/DDBJ databases">
        <title>Genome sequencing of Acetobacter pasteurianus strain SRCM100623.</title>
        <authorList>
            <person name="Song Y.R."/>
        </authorList>
    </citation>
    <scope>NUCLEOTIDE SEQUENCE [LARGE SCALE GENOMIC DNA]</scope>
    <source>
        <strain evidence="4 5">SRCM100623</strain>
    </source>
</reference>
<dbReference type="PATRIC" id="fig|438.15.peg.3124"/>
<feature type="domain" description="FecR N-terminal" evidence="3">
    <location>
        <begin position="31"/>
        <end position="72"/>
    </location>
</feature>
<dbReference type="EMBL" id="LYUD01000159">
    <property type="protein sequence ID" value="OAZ60956.1"/>
    <property type="molecule type" value="Genomic_DNA"/>
</dbReference>
<dbReference type="PANTHER" id="PTHR30273:SF2">
    <property type="entry name" value="PROTEIN FECR"/>
    <property type="match status" value="1"/>
</dbReference>
<dbReference type="Gene3D" id="3.55.50.30">
    <property type="match status" value="1"/>
</dbReference>
<gene>
    <name evidence="4" type="ORF">SRCM100623_02831</name>
</gene>
<dbReference type="InterPro" id="IPR032623">
    <property type="entry name" value="FecR_N"/>
</dbReference>
<dbReference type="OrthoDB" id="7339213at2"/>
<dbReference type="GO" id="GO:0016989">
    <property type="term" value="F:sigma factor antagonist activity"/>
    <property type="evidence" value="ECO:0007669"/>
    <property type="project" value="TreeGrafter"/>
</dbReference>
<dbReference type="Proteomes" id="UP000093796">
    <property type="component" value="Unassembled WGS sequence"/>
</dbReference>
<accession>A0A1A0CE95</accession>
<organism evidence="4 5">
    <name type="scientific">Acetobacter pasteurianus</name>
    <name type="common">Acetobacter turbidans</name>
    <dbReference type="NCBI Taxonomy" id="438"/>
    <lineage>
        <taxon>Bacteria</taxon>
        <taxon>Pseudomonadati</taxon>
        <taxon>Pseudomonadota</taxon>
        <taxon>Alphaproteobacteria</taxon>
        <taxon>Acetobacterales</taxon>
        <taxon>Acetobacteraceae</taxon>
        <taxon>Acetobacter</taxon>
    </lineage>
</organism>
<evidence type="ECO:0000256" key="1">
    <source>
        <dbReference type="SAM" id="Phobius"/>
    </source>
</evidence>
<evidence type="ECO:0000259" key="2">
    <source>
        <dbReference type="Pfam" id="PF04773"/>
    </source>
</evidence>
<dbReference type="InterPro" id="IPR006860">
    <property type="entry name" value="FecR"/>
</dbReference>
<dbReference type="PANTHER" id="PTHR30273">
    <property type="entry name" value="PERIPLASMIC SIGNAL SENSOR AND SIGMA FACTOR ACTIVATOR FECR-RELATED"/>
    <property type="match status" value="1"/>
</dbReference>
<dbReference type="Gene3D" id="2.60.120.1440">
    <property type="match status" value="1"/>
</dbReference>
<evidence type="ECO:0000313" key="4">
    <source>
        <dbReference type="EMBL" id="OAZ60956.1"/>
    </source>
</evidence>